<proteinExistence type="inferred from homology"/>
<name>A0A1F7WD68_9BACT</name>
<evidence type="ECO:0000256" key="4">
    <source>
        <dbReference type="ARBA" id="ARBA00022989"/>
    </source>
</evidence>
<keyword evidence="5 6" id="KW-0472">Membrane</keyword>
<comment type="subcellular location">
    <subcellularLocation>
        <location evidence="1">Membrane</location>
        <topology evidence="1">Multi-pass membrane protein</topology>
    </subcellularLocation>
</comment>
<gene>
    <name evidence="8" type="ORF">A2480_01465</name>
</gene>
<evidence type="ECO:0000259" key="7">
    <source>
        <dbReference type="Pfam" id="PF04138"/>
    </source>
</evidence>
<protein>
    <recommendedName>
        <fullName evidence="7">GtrA/DPMS transmembrane domain-containing protein</fullName>
    </recommendedName>
</protein>
<dbReference type="Proteomes" id="UP000176988">
    <property type="component" value="Unassembled WGS sequence"/>
</dbReference>
<comment type="caution">
    <text evidence="8">The sequence shown here is derived from an EMBL/GenBank/DDBJ whole genome shotgun (WGS) entry which is preliminary data.</text>
</comment>
<evidence type="ECO:0000313" key="8">
    <source>
        <dbReference type="EMBL" id="OGM00517.1"/>
    </source>
</evidence>
<evidence type="ECO:0000256" key="5">
    <source>
        <dbReference type="ARBA" id="ARBA00023136"/>
    </source>
</evidence>
<feature type="transmembrane region" description="Helical" evidence="6">
    <location>
        <begin position="107"/>
        <end position="127"/>
    </location>
</feature>
<feature type="transmembrane region" description="Helical" evidence="6">
    <location>
        <begin position="64"/>
        <end position="87"/>
    </location>
</feature>
<sequence length="165" mass="18908">MTEKTDRSMGIRNLKLVNFVVGQAELVWRGGTITHELLRFCLVGVVNTVLDFGLYLLLTRLFDFWSGHLLIAAAVSWCLAVLSSFLLNNFWTFKHGTLRLRNRMSKFVTVALSGGIWNLVLMAIFIRLGWHDVLAKILATVGVTIWNFTLQKRWTFGSRMTEIHH</sequence>
<dbReference type="GO" id="GO:0000271">
    <property type="term" value="P:polysaccharide biosynthetic process"/>
    <property type="evidence" value="ECO:0007669"/>
    <property type="project" value="InterPro"/>
</dbReference>
<dbReference type="GO" id="GO:0005886">
    <property type="term" value="C:plasma membrane"/>
    <property type="evidence" value="ECO:0007669"/>
    <property type="project" value="TreeGrafter"/>
</dbReference>
<evidence type="ECO:0000256" key="3">
    <source>
        <dbReference type="ARBA" id="ARBA00022692"/>
    </source>
</evidence>
<dbReference type="InterPro" id="IPR051401">
    <property type="entry name" value="GtrA_CellWall_Glycosyl"/>
</dbReference>
<dbReference type="Pfam" id="PF04138">
    <property type="entry name" value="GtrA_DPMS_TM"/>
    <property type="match status" value="1"/>
</dbReference>
<comment type="similarity">
    <text evidence="2">Belongs to the GtrA family.</text>
</comment>
<feature type="domain" description="GtrA/DPMS transmembrane" evidence="7">
    <location>
        <begin position="39"/>
        <end position="156"/>
    </location>
</feature>
<dbReference type="InterPro" id="IPR007267">
    <property type="entry name" value="GtrA_DPMS_TM"/>
</dbReference>
<dbReference type="PANTHER" id="PTHR38459">
    <property type="entry name" value="PROPHAGE BACTOPRENOL-LINKED GLUCOSE TRANSLOCASE HOMOLOG"/>
    <property type="match status" value="1"/>
</dbReference>
<feature type="transmembrane region" description="Helical" evidence="6">
    <location>
        <begin position="133"/>
        <end position="150"/>
    </location>
</feature>
<dbReference type="AlphaFoldDB" id="A0A1F7WD68"/>
<organism evidence="8 9">
    <name type="scientific">Candidatus Uhrbacteria bacterium RIFOXYC2_FULL_47_19</name>
    <dbReference type="NCBI Taxonomy" id="1802424"/>
    <lineage>
        <taxon>Bacteria</taxon>
        <taxon>Candidatus Uhriibacteriota</taxon>
    </lineage>
</organism>
<reference evidence="8 9" key="1">
    <citation type="journal article" date="2016" name="Nat. Commun.">
        <title>Thousands of microbial genomes shed light on interconnected biogeochemical processes in an aquifer system.</title>
        <authorList>
            <person name="Anantharaman K."/>
            <person name="Brown C.T."/>
            <person name="Hug L.A."/>
            <person name="Sharon I."/>
            <person name="Castelle C.J."/>
            <person name="Probst A.J."/>
            <person name="Thomas B.C."/>
            <person name="Singh A."/>
            <person name="Wilkins M.J."/>
            <person name="Karaoz U."/>
            <person name="Brodie E.L."/>
            <person name="Williams K.H."/>
            <person name="Hubbard S.S."/>
            <person name="Banfield J.F."/>
        </authorList>
    </citation>
    <scope>NUCLEOTIDE SEQUENCE [LARGE SCALE GENOMIC DNA]</scope>
</reference>
<keyword evidence="3 6" id="KW-0812">Transmembrane</keyword>
<accession>A0A1F7WD68</accession>
<keyword evidence="4 6" id="KW-1133">Transmembrane helix</keyword>
<dbReference type="PANTHER" id="PTHR38459:SF1">
    <property type="entry name" value="PROPHAGE BACTOPRENOL-LINKED GLUCOSE TRANSLOCASE HOMOLOG"/>
    <property type="match status" value="1"/>
</dbReference>
<evidence type="ECO:0000256" key="2">
    <source>
        <dbReference type="ARBA" id="ARBA00009399"/>
    </source>
</evidence>
<evidence type="ECO:0000256" key="6">
    <source>
        <dbReference type="SAM" id="Phobius"/>
    </source>
</evidence>
<feature type="transmembrane region" description="Helical" evidence="6">
    <location>
        <begin position="37"/>
        <end position="58"/>
    </location>
</feature>
<evidence type="ECO:0000256" key="1">
    <source>
        <dbReference type="ARBA" id="ARBA00004141"/>
    </source>
</evidence>
<dbReference type="STRING" id="1802424.A2480_01465"/>
<evidence type="ECO:0000313" key="9">
    <source>
        <dbReference type="Proteomes" id="UP000176988"/>
    </source>
</evidence>
<dbReference type="EMBL" id="MGFG01000031">
    <property type="protein sequence ID" value="OGM00517.1"/>
    <property type="molecule type" value="Genomic_DNA"/>
</dbReference>